<keyword evidence="7 14" id="KW-0067">ATP-binding</keyword>
<dbReference type="SUPFAM" id="SSF52980">
    <property type="entry name" value="Restriction endonuclease-like"/>
    <property type="match status" value="1"/>
</dbReference>
<accession>A0A6N8F3Y6</accession>
<dbReference type="AlphaFoldDB" id="A0A6N8F3Y6"/>
<keyword evidence="2 14" id="KW-0547">Nucleotide-binding</keyword>
<evidence type="ECO:0000256" key="12">
    <source>
        <dbReference type="ARBA" id="ARBA00034808"/>
    </source>
</evidence>
<evidence type="ECO:0000313" key="17">
    <source>
        <dbReference type="EMBL" id="MUG25182.1"/>
    </source>
</evidence>
<evidence type="ECO:0000313" key="18">
    <source>
        <dbReference type="Proteomes" id="UP000442469"/>
    </source>
</evidence>
<sequence length="1154" mass="129889">MLNDQAVRERILTELDTSFLVEAGAGSGKTTSLVGRMLAYIESGKAKVGQLAAITFTRKAADELRGRFRFELEKRIRTAKEPQLGRLEAAIQEIDQCYIGTIHAFCVRLLRERPIEAGIDPMFRELEEEEALVLQDQCWDEYLLQVRSREDALFITEPEERRIPMEDLKEVYRKVSGYRDVQVQTTPSPRPDFDVIRLSLPDLIEAAFPYIPTVQPEKDWDGLQKMIKDGKRLIVLHGLKEDQRVLQLALLFERNIKVVQNRWTDKSMGKAFQERFQDWQTQVLFPFLSAWREHLYPKLIEQVLPAVRYCEQRRNQLGVMDFQDLLLRAARLLREYWHVREYFGRKYTRLFVDEFQDTDPIQAEIMFRLTGSEPDETDWRKMTPKPGSLFVVGDPKQSIYRFRRADISIYNFVKSKLAGCGKCVQLRANFRSVHVIGEFVNTEFQRRFPGRETVHQAAYAAMETQLANPPGAAIQMPVANPAGAAMKMQVMGHSASVAVEAQVGNPEGSPVNHLPESLHGTAVMTYEKMPGGKAAIAEADAKRIARYIAWACAGNLHIQERAAEGYRYRPAVPGDFLILLKHKEFLPLYADYLELFGVPAVTTGGAPGYDEIGTLALLARSLSDPDDKIALLAVLRGMFGVSDHAMYHYKMEGFPFSYLFLPDCEQVSATSLTVFKALERLAGYYGQVATLPAWAALMSIVEDLGLLPLAVVRQGGMGRAGTLLQLLQKIQTEERAAAGWMELTALLLQQAEEGRLEGNHLLAGQQDAVRLMNLHKAKGLEAPVVFLACPCGDSDHDATEHVDRSGPEPLGYFVISRRRGYQMEIIAQPPGWQELAERERAFMIAEQERLLYVAATRAKQLLVISRYPDKPAIDPWSGFAESLREAPELEDIEWEPVLPGEFLGVDNEAVAEFRGGRLREKLTAPTYRTASVTELAKQAGTQPPRPQKGRGLAFGSTVHRSIELLGTRRTIDELENDIAVIAAEEGLDSGMVPEVKNMLAVVEESQVWKRALAAKTMLQELPFRTMMDGQAYADFVSDDGGDGDYDRDGDIWVNGDHGDDDYDDNAGDEGVVGRNGEAPELLLKGVVDLLFEEEDGWVIVDFKTDIYEDGQQGLFVDFYRPQVQAYATELQRSFGLKVKEQGLYFLHGNEYVVL</sequence>
<comment type="caution">
    <text evidence="17">The sequence shown here is derived from an EMBL/GenBank/DDBJ whole genome shotgun (WGS) entry which is preliminary data.</text>
</comment>
<feature type="domain" description="UvrD-like helicase ATP-binding" evidence="15">
    <location>
        <begin position="2"/>
        <end position="433"/>
    </location>
</feature>
<evidence type="ECO:0000256" key="7">
    <source>
        <dbReference type="ARBA" id="ARBA00022840"/>
    </source>
</evidence>
<evidence type="ECO:0000256" key="11">
    <source>
        <dbReference type="ARBA" id="ARBA00034617"/>
    </source>
</evidence>
<keyword evidence="5 14" id="KW-0347">Helicase</keyword>
<keyword evidence="10" id="KW-0413">Isomerase</keyword>
<keyword evidence="8" id="KW-0238">DNA-binding</keyword>
<evidence type="ECO:0000256" key="1">
    <source>
        <dbReference type="ARBA" id="ARBA00022722"/>
    </source>
</evidence>
<dbReference type="PROSITE" id="PS51217">
    <property type="entry name" value="UVRD_HELICASE_CTER"/>
    <property type="match status" value="1"/>
</dbReference>
<dbReference type="GO" id="GO:0004527">
    <property type="term" value="F:exonuclease activity"/>
    <property type="evidence" value="ECO:0007669"/>
    <property type="project" value="UniProtKB-KW"/>
</dbReference>
<feature type="domain" description="UvrD-like helicase C-terminal" evidence="16">
    <location>
        <begin position="492"/>
        <end position="779"/>
    </location>
</feature>
<dbReference type="InterPro" id="IPR014016">
    <property type="entry name" value="UvrD-like_ATP-bd"/>
</dbReference>
<protein>
    <recommendedName>
        <fullName evidence="12">DNA 3'-5' helicase</fullName>
        <ecNumber evidence="12">5.6.2.4</ecNumber>
    </recommendedName>
</protein>
<dbReference type="GO" id="GO:0043138">
    <property type="term" value="F:3'-5' DNA helicase activity"/>
    <property type="evidence" value="ECO:0007669"/>
    <property type="project" value="UniProtKB-EC"/>
</dbReference>
<dbReference type="GO" id="GO:0005524">
    <property type="term" value="F:ATP binding"/>
    <property type="evidence" value="ECO:0007669"/>
    <property type="project" value="UniProtKB-UniRule"/>
</dbReference>
<dbReference type="InterPro" id="IPR011335">
    <property type="entry name" value="Restrct_endonuc-II-like"/>
</dbReference>
<evidence type="ECO:0000259" key="15">
    <source>
        <dbReference type="PROSITE" id="PS51198"/>
    </source>
</evidence>
<evidence type="ECO:0000256" key="6">
    <source>
        <dbReference type="ARBA" id="ARBA00022839"/>
    </source>
</evidence>
<dbReference type="InterPro" id="IPR027417">
    <property type="entry name" value="P-loop_NTPase"/>
</dbReference>
<dbReference type="PANTHER" id="PTHR11070:SF23">
    <property type="entry name" value="RECBCD ENZYME SUBUNIT RECB"/>
    <property type="match status" value="1"/>
</dbReference>
<reference evidence="17 18" key="1">
    <citation type="submission" date="2019-11" db="EMBL/GenBank/DDBJ databases">
        <title>Draft genome sequences of five Paenibacillus species of dairy origin.</title>
        <authorList>
            <person name="Olajide A.M."/>
            <person name="Chen S."/>
            <person name="Lapointe G."/>
        </authorList>
    </citation>
    <scope>NUCLEOTIDE SEQUENCE [LARGE SCALE GENOMIC DNA]</scope>
    <source>
        <strain evidence="17 18">3CT49</strain>
    </source>
</reference>
<proteinExistence type="predicted"/>
<dbReference type="PROSITE" id="PS51198">
    <property type="entry name" value="UVRD_HELICASE_ATP_BIND"/>
    <property type="match status" value="1"/>
</dbReference>
<dbReference type="Proteomes" id="UP000442469">
    <property type="component" value="Unassembled WGS sequence"/>
</dbReference>
<dbReference type="Gene3D" id="3.90.320.10">
    <property type="match status" value="1"/>
</dbReference>
<evidence type="ECO:0000256" key="4">
    <source>
        <dbReference type="ARBA" id="ARBA00022801"/>
    </source>
</evidence>
<evidence type="ECO:0000256" key="3">
    <source>
        <dbReference type="ARBA" id="ARBA00022763"/>
    </source>
</evidence>
<dbReference type="Pfam" id="PF13361">
    <property type="entry name" value="UvrD_C"/>
    <property type="match status" value="1"/>
</dbReference>
<evidence type="ECO:0000256" key="10">
    <source>
        <dbReference type="ARBA" id="ARBA00023235"/>
    </source>
</evidence>
<evidence type="ECO:0000259" key="16">
    <source>
        <dbReference type="PROSITE" id="PS51217"/>
    </source>
</evidence>
<evidence type="ECO:0000256" key="9">
    <source>
        <dbReference type="ARBA" id="ARBA00023204"/>
    </source>
</evidence>
<dbReference type="InterPro" id="IPR011604">
    <property type="entry name" value="PDDEXK-like_dom_sf"/>
</dbReference>
<dbReference type="Pfam" id="PF12705">
    <property type="entry name" value="PDDEXK_1"/>
    <property type="match status" value="1"/>
</dbReference>
<keyword evidence="6" id="KW-0269">Exonuclease</keyword>
<evidence type="ECO:0000256" key="13">
    <source>
        <dbReference type="ARBA" id="ARBA00048988"/>
    </source>
</evidence>
<dbReference type="GO" id="GO:0005829">
    <property type="term" value="C:cytosol"/>
    <property type="evidence" value="ECO:0007669"/>
    <property type="project" value="TreeGrafter"/>
</dbReference>
<dbReference type="GO" id="GO:0000725">
    <property type="term" value="P:recombinational repair"/>
    <property type="evidence" value="ECO:0007669"/>
    <property type="project" value="TreeGrafter"/>
</dbReference>
<evidence type="ECO:0000256" key="8">
    <source>
        <dbReference type="ARBA" id="ARBA00023125"/>
    </source>
</evidence>
<feature type="binding site" evidence="14">
    <location>
        <begin position="23"/>
        <end position="30"/>
    </location>
    <ligand>
        <name>ATP</name>
        <dbReference type="ChEBI" id="CHEBI:30616"/>
    </ligand>
</feature>
<keyword evidence="3" id="KW-0227">DNA damage</keyword>
<dbReference type="InterPro" id="IPR038726">
    <property type="entry name" value="PDDEXK_AddAB-type"/>
</dbReference>
<gene>
    <name evidence="17" type="ORF">GNQ08_22710</name>
</gene>
<keyword evidence="9" id="KW-0234">DNA repair</keyword>
<keyword evidence="4 14" id="KW-0378">Hydrolase</keyword>
<dbReference type="InterPro" id="IPR014017">
    <property type="entry name" value="DNA_helicase_UvrD-like_C"/>
</dbReference>
<evidence type="ECO:0000256" key="5">
    <source>
        <dbReference type="ARBA" id="ARBA00022806"/>
    </source>
</evidence>
<keyword evidence="1" id="KW-0540">Nuclease</keyword>
<dbReference type="EMBL" id="WNZZ01000022">
    <property type="protein sequence ID" value="MUG25182.1"/>
    <property type="molecule type" value="Genomic_DNA"/>
</dbReference>
<dbReference type="InterPro" id="IPR000212">
    <property type="entry name" value="DNA_helicase_UvrD/REP"/>
</dbReference>
<name>A0A6N8F3Y6_PAEMA</name>
<comment type="catalytic activity">
    <reaction evidence="13">
        <text>ATP + H2O = ADP + phosphate + H(+)</text>
        <dbReference type="Rhea" id="RHEA:13065"/>
        <dbReference type="ChEBI" id="CHEBI:15377"/>
        <dbReference type="ChEBI" id="CHEBI:15378"/>
        <dbReference type="ChEBI" id="CHEBI:30616"/>
        <dbReference type="ChEBI" id="CHEBI:43474"/>
        <dbReference type="ChEBI" id="CHEBI:456216"/>
        <dbReference type="EC" id="5.6.2.4"/>
    </reaction>
</comment>
<dbReference type="PANTHER" id="PTHR11070">
    <property type="entry name" value="UVRD / RECB / PCRA DNA HELICASE FAMILY MEMBER"/>
    <property type="match status" value="1"/>
</dbReference>
<organism evidence="17 18">
    <name type="scientific">Paenibacillus macerans</name>
    <name type="common">Bacillus macerans</name>
    <dbReference type="NCBI Taxonomy" id="44252"/>
    <lineage>
        <taxon>Bacteria</taxon>
        <taxon>Bacillati</taxon>
        <taxon>Bacillota</taxon>
        <taxon>Bacilli</taxon>
        <taxon>Bacillales</taxon>
        <taxon>Paenibacillaceae</taxon>
        <taxon>Paenibacillus</taxon>
    </lineage>
</organism>
<dbReference type="SUPFAM" id="SSF52540">
    <property type="entry name" value="P-loop containing nucleoside triphosphate hydrolases"/>
    <property type="match status" value="1"/>
</dbReference>
<evidence type="ECO:0000256" key="14">
    <source>
        <dbReference type="PROSITE-ProRule" id="PRU00560"/>
    </source>
</evidence>
<dbReference type="Gene3D" id="3.40.50.300">
    <property type="entry name" value="P-loop containing nucleotide triphosphate hydrolases"/>
    <property type="match status" value="4"/>
</dbReference>
<comment type="catalytic activity">
    <reaction evidence="11">
        <text>Couples ATP hydrolysis with the unwinding of duplex DNA by translocating in the 3'-5' direction.</text>
        <dbReference type="EC" id="5.6.2.4"/>
    </reaction>
</comment>
<dbReference type="GO" id="GO:0009338">
    <property type="term" value="C:exodeoxyribonuclease V complex"/>
    <property type="evidence" value="ECO:0007669"/>
    <property type="project" value="TreeGrafter"/>
</dbReference>
<evidence type="ECO:0000256" key="2">
    <source>
        <dbReference type="ARBA" id="ARBA00022741"/>
    </source>
</evidence>
<dbReference type="Pfam" id="PF00580">
    <property type="entry name" value="UvrD-helicase"/>
    <property type="match status" value="1"/>
</dbReference>
<dbReference type="EC" id="5.6.2.4" evidence="12"/>
<dbReference type="GO" id="GO:0003677">
    <property type="term" value="F:DNA binding"/>
    <property type="evidence" value="ECO:0007669"/>
    <property type="project" value="UniProtKB-KW"/>
</dbReference>
<dbReference type="RefSeq" id="WP_155620887.1">
    <property type="nucleotide sequence ID" value="NZ_WNZZ01000022.1"/>
</dbReference>